<dbReference type="SMART" id="SM00448">
    <property type="entry name" value="REC"/>
    <property type="match status" value="1"/>
</dbReference>
<dbReference type="InterPro" id="IPR001789">
    <property type="entry name" value="Sig_transdc_resp-reg_receiver"/>
</dbReference>
<dbReference type="PANTHER" id="PTHR44591:SF3">
    <property type="entry name" value="RESPONSE REGULATORY DOMAIN-CONTAINING PROTEIN"/>
    <property type="match status" value="1"/>
</dbReference>
<feature type="region of interest" description="Disordered" evidence="2">
    <location>
        <begin position="131"/>
        <end position="151"/>
    </location>
</feature>
<dbReference type="InterPro" id="IPR050595">
    <property type="entry name" value="Bact_response_regulator"/>
</dbReference>
<evidence type="ECO:0000256" key="2">
    <source>
        <dbReference type="SAM" id="MobiDB-lite"/>
    </source>
</evidence>
<reference evidence="4" key="1">
    <citation type="submission" date="2018-05" db="EMBL/GenBank/DDBJ databases">
        <authorList>
            <person name="Lanie J.A."/>
            <person name="Ng W.-L."/>
            <person name="Kazmierczak K.M."/>
            <person name="Andrzejewski T.M."/>
            <person name="Davidsen T.M."/>
            <person name="Wayne K.J."/>
            <person name="Tettelin H."/>
            <person name="Glass J.I."/>
            <person name="Rusch D."/>
            <person name="Podicherti R."/>
            <person name="Tsui H.-C.T."/>
            <person name="Winkler M.E."/>
        </authorList>
    </citation>
    <scope>NUCLEOTIDE SEQUENCE</scope>
</reference>
<evidence type="ECO:0000259" key="3">
    <source>
        <dbReference type="PROSITE" id="PS50110"/>
    </source>
</evidence>
<protein>
    <recommendedName>
        <fullName evidence="3">Response regulatory domain-containing protein</fullName>
    </recommendedName>
</protein>
<dbReference type="InterPro" id="IPR011006">
    <property type="entry name" value="CheY-like_superfamily"/>
</dbReference>
<dbReference type="CDD" id="cd17534">
    <property type="entry name" value="REC_DC-like"/>
    <property type="match status" value="1"/>
</dbReference>
<gene>
    <name evidence="4" type="ORF">METZ01_LOCUS47916</name>
</gene>
<dbReference type="SMART" id="SM00850">
    <property type="entry name" value="LytTR"/>
    <property type="match status" value="1"/>
</dbReference>
<dbReference type="EMBL" id="UINC01002290">
    <property type="protein sequence ID" value="SUZ95062.1"/>
    <property type="molecule type" value="Genomic_DNA"/>
</dbReference>
<dbReference type="Gene3D" id="2.40.50.1020">
    <property type="entry name" value="LytTr DNA-binding domain"/>
    <property type="match status" value="1"/>
</dbReference>
<dbReference type="GO" id="GO:0000160">
    <property type="term" value="P:phosphorelay signal transduction system"/>
    <property type="evidence" value="ECO:0007669"/>
    <property type="project" value="InterPro"/>
</dbReference>
<dbReference type="Gene3D" id="3.40.50.2300">
    <property type="match status" value="1"/>
</dbReference>
<evidence type="ECO:0000313" key="4">
    <source>
        <dbReference type="EMBL" id="SUZ95062.1"/>
    </source>
</evidence>
<feature type="domain" description="Response regulatory" evidence="3">
    <location>
        <begin position="10"/>
        <end position="125"/>
    </location>
</feature>
<dbReference type="Pfam" id="PF04397">
    <property type="entry name" value="LytTR"/>
    <property type="match status" value="1"/>
</dbReference>
<dbReference type="GO" id="GO:0003677">
    <property type="term" value="F:DNA binding"/>
    <property type="evidence" value="ECO:0007669"/>
    <property type="project" value="InterPro"/>
</dbReference>
<proteinExistence type="predicted"/>
<keyword evidence="1" id="KW-0597">Phosphoprotein</keyword>
<dbReference type="InterPro" id="IPR007492">
    <property type="entry name" value="LytTR_DNA-bd_dom"/>
</dbReference>
<dbReference type="Pfam" id="PF00072">
    <property type="entry name" value="Response_reg"/>
    <property type="match status" value="1"/>
</dbReference>
<dbReference type="SUPFAM" id="SSF52172">
    <property type="entry name" value="CheY-like"/>
    <property type="match status" value="1"/>
</dbReference>
<feature type="compositionally biased region" description="Polar residues" evidence="2">
    <location>
        <begin position="141"/>
        <end position="151"/>
    </location>
</feature>
<organism evidence="4">
    <name type="scientific">marine metagenome</name>
    <dbReference type="NCBI Taxonomy" id="408172"/>
    <lineage>
        <taxon>unclassified sequences</taxon>
        <taxon>metagenomes</taxon>
        <taxon>ecological metagenomes</taxon>
    </lineage>
</organism>
<name>A0A381RT62_9ZZZZ</name>
<accession>A0A381RT62</accession>
<sequence>MDKNNIKRPKILIVEDRRLTAEDLKETLEGFNYTVCGIAATSEMAIQLAEEKQPDLVLMDIVLKSKKDGIETAHYTRFHLDIPVIYLTAYANKEMLERAKSTDPSGYLIKPFKEQDLYFAIEITLHKHKMESGNKQRHSNNHSQLTEPKQDLTPQIQKISMQHSGNEKRHLFQAMNEIEQRLKNLLYVQAKGRYCQLALDLSQEPCFDLQISFQQLETYCKDSIFLKIHRSYLIIPERALYIKKKNTRDFELWLKGYSSNPISIPVGRSYLPELRNSHPEWFAY</sequence>
<dbReference type="AlphaFoldDB" id="A0A381RT62"/>
<dbReference type="PROSITE" id="PS50110">
    <property type="entry name" value="RESPONSE_REGULATORY"/>
    <property type="match status" value="1"/>
</dbReference>
<dbReference type="PANTHER" id="PTHR44591">
    <property type="entry name" value="STRESS RESPONSE REGULATOR PROTEIN 1"/>
    <property type="match status" value="1"/>
</dbReference>
<evidence type="ECO:0000256" key="1">
    <source>
        <dbReference type="ARBA" id="ARBA00022553"/>
    </source>
</evidence>